<evidence type="ECO:0000256" key="1">
    <source>
        <dbReference type="SAM" id="SignalP"/>
    </source>
</evidence>
<gene>
    <name evidence="2" type="ordered locus">Anacy_0662</name>
</gene>
<keyword evidence="1" id="KW-0732">Signal</keyword>
<evidence type="ECO:0000313" key="3">
    <source>
        <dbReference type="Proteomes" id="UP000010474"/>
    </source>
</evidence>
<feature type="signal peptide" evidence="1">
    <location>
        <begin position="1"/>
        <end position="20"/>
    </location>
</feature>
<feature type="chain" id="PRO_5030173311" evidence="1">
    <location>
        <begin position="21"/>
        <end position="175"/>
    </location>
</feature>
<dbReference type="KEGG" id="acy:Anacy_0662"/>
<accession>K9ZCE0</accession>
<dbReference type="OrthoDB" id="510723at2"/>
<name>K9ZCE0_ANACC</name>
<dbReference type="AlphaFoldDB" id="K9ZCE0"/>
<dbReference type="eggNOG" id="ENOG5033416">
    <property type="taxonomic scope" value="Bacteria"/>
</dbReference>
<proteinExistence type="predicted"/>
<sequence>MSAKFKLFLILTLSMLAATAGVYVIQNQPPALITGTANGHQQQLTSVLEKSSQLLAYPERDNYQTIPLESINSAMQGSDPANLALNMLNEVTSVAGKSQIEVAYPQPNQALVTITQINRTKNNTVGAIKYRVEMNRFGRSLLVSSPPVWEIIWAGSQVQCFSKGSVQNKLGQNCN</sequence>
<dbReference type="Proteomes" id="UP000010474">
    <property type="component" value="Chromosome"/>
</dbReference>
<dbReference type="RefSeq" id="WP_015212905.1">
    <property type="nucleotide sequence ID" value="NC_019771.1"/>
</dbReference>
<dbReference type="PATRIC" id="fig|272123.3.peg.724"/>
<keyword evidence="3" id="KW-1185">Reference proteome</keyword>
<reference evidence="3" key="1">
    <citation type="journal article" date="2013" name="Proc. Natl. Acad. Sci. U.S.A.">
        <title>Improving the coverage of the cyanobacterial phylum using diversity-driven genome sequencing.</title>
        <authorList>
            <person name="Shih P.M."/>
            <person name="Wu D."/>
            <person name="Latifi A."/>
            <person name="Axen S.D."/>
            <person name="Fewer D.P."/>
            <person name="Talla E."/>
            <person name="Calteau A."/>
            <person name="Cai F."/>
            <person name="Tandeau de Marsac N."/>
            <person name="Rippka R."/>
            <person name="Herdman M."/>
            <person name="Sivonen K."/>
            <person name="Coursin T."/>
            <person name="Laurent T."/>
            <person name="Goodwin L."/>
            <person name="Nolan M."/>
            <person name="Davenport K.W."/>
            <person name="Han C.S."/>
            <person name="Rubin E.M."/>
            <person name="Eisen J.A."/>
            <person name="Woyke T."/>
            <person name="Gugger M."/>
            <person name="Kerfeld C.A."/>
        </authorList>
    </citation>
    <scope>NUCLEOTIDE SEQUENCE [LARGE SCALE GENOMIC DNA]</scope>
    <source>
        <strain evidence="3">ATCC 27899 / PCC 7122</strain>
    </source>
</reference>
<dbReference type="HOGENOM" id="CLU_1536934_0_0_3"/>
<protein>
    <submittedName>
        <fullName evidence="2">Uncharacterized protein</fullName>
    </submittedName>
</protein>
<organism evidence="2 3">
    <name type="scientific">Anabaena cylindrica (strain ATCC 27899 / PCC 7122)</name>
    <dbReference type="NCBI Taxonomy" id="272123"/>
    <lineage>
        <taxon>Bacteria</taxon>
        <taxon>Bacillati</taxon>
        <taxon>Cyanobacteriota</taxon>
        <taxon>Cyanophyceae</taxon>
        <taxon>Nostocales</taxon>
        <taxon>Nostocaceae</taxon>
        <taxon>Anabaena</taxon>
    </lineage>
</organism>
<evidence type="ECO:0000313" key="2">
    <source>
        <dbReference type="EMBL" id="AFZ56252.1"/>
    </source>
</evidence>
<dbReference type="EMBL" id="CP003659">
    <property type="protein sequence ID" value="AFZ56252.1"/>
    <property type="molecule type" value="Genomic_DNA"/>
</dbReference>